<dbReference type="InterPro" id="IPR028081">
    <property type="entry name" value="Leu-bd"/>
</dbReference>
<protein>
    <submittedName>
        <fullName evidence="5">ABC transporter substrate-binding protein</fullName>
    </submittedName>
</protein>
<dbReference type="Proteomes" id="UP000031057">
    <property type="component" value="Unassembled WGS sequence"/>
</dbReference>
<dbReference type="InterPro" id="IPR051010">
    <property type="entry name" value="BCAA_transport"/>
</dbReference>
<sequence>MTASVKVGVLNDMADLSDLDDGAPGPGDITDWLEREIGALRKSGRLTAPVEFVHAYGLGLPSGTAEAVERAFRQLSDADVSLIVGPAIGDNALIATPLAEELRIPTINWAGAERARSRYMFHHQVGSHEDESLVMARHMASLGARRLGVVYDISPIGTRHLKYLKDEAKILGIDVVAAEGVSPMADEAQEQVAKVLAEKPDGFVYLGLGLSADPVAAALADRQWDGPKIMNTAGLRGYHGDFAKACDGWFYIDMHSDSNRTLQALMKELGAPPQRALAIAKGHDIGRLVAEGLAHAKDFSREGVRVGLEQVKWLPAAEGEEGTLLGFGIQDRGALKGRYLVVRQWLGGQSAEVASPH</sequence>
<evidence type="ECO:0000313" key="5">
    <source>
        <dbReference type="EMBL" id="KHK91207.1"/>
    </source>
</evidence>
<keyword evidence="6" id="KW-1185">Reference proteome</keyword>
<gene>
    <name evidence="5" type="ORF">LK12_09895</name>
</gene>
<evidence type="ECO:0000256" key="2">
    <source>
        <dbReference type="ARBA" id="ARBA00022729"/>
    </source>
</evidence>
<dbReference type="STRING" id="1348853.LK12_09895"/>
<comment type="similarity">
    <text evidence="1">Belongs to the leucine-binding protein family.</text>
</comment>
<reference evidence="5 6" key="1">
    <citation type="submission" date="2014-10" db="EMBL/GenBank/DDBJ databases">
        <title>Genome sequence of Novosphingobium malaysiense MUSC 273(T).</title>
        <authorList>
            <person name="Lee L.-H."/>
        </authorList>
    </citation>
    <scope>NUCLEOTIDE SEQUENCE [LARGE SCALE GENOMIC DNA]</scope>
    <source>
        <strain evidence="5 6">MUSC 273</strain>
    </source>
</reference>
<dbReference type="Gene3D" id="3.40.50.2300">
    <property type="match status" value="2"/>
</dbReference>
<dbReference type="AlphaFoldDB" id="A0A0B1ZPT7"/>
<evidence type="ECO:0000256" key="1">
    <source>
        <dbReference type="ARBA" id="ARBA00010062"/>
    </source>
</evidence>
<proteinExistence type="inferred from homology"/>
<keyword evidence="3" id="KW-0029">Amino-acid transport</keyword>
<comment type="caution">
    <text evidence="5">The sequence shown here is derived from an EMBL/GenBank/DDBJ whole genome shotgun (WGS) entry which is preliminary data.</text>
</comment>
<organism evidence="5 6">
    <name type="scientific">Novosphingobium malaysiense</name>
    <dbReference type="NCBI Taxonomy" id="1348853"/>
    <lineage>
        <taxon>Bacteria</taxon>
        <taxon>Pseudomonadati</taxon>
        <taxon>Pseudomonadota</taxon>
        <taxon>Alphaproteobacteria</taxon>
        <taxon>Sphingomonadales</taxon>
        <taxon>Sphingomonadaceae</taxon>
        <taxon>Novosphingobium</taxon>
    </lineage>
</organism>
<name>A0A0B1ZPT7_9SPHN</name>
<dbReference type="OrthoDB" id="7489181at2"/>
<dbReference type="SUPFAM" id="SSF53822">
    <property type="entry name" value="Periplasmic binding protein-like I"/>
    <property type="match status" value="1"/>
</dbReference>
<dbReference type="RefSeq" id="WP_039282967.1">
    <property type="nucleotide sequence ID" value="NZ_JTDI01000003.1"/>
</dbReference>
<dbReference type="PANTHER" id="PTHR30483">
    <property type="entry name" value="LEUCINE-SPECIFIC-BINDING PROTEIN"/>
    <property type="match status" value="1"/>
</dbReference>
<evidence type="ECO:0000256" key="3">
    <source>
        <dbReference type="ARBA" id="ARBA00022970"/>
    </source>
</evidence>
<evidence type="ECO:0000259" key="4">
    <source>
        <dbReference type="Pfam" id="PF13458"/>
    </source>
</evidence>
<accession>A0A0B1ZPT7</accession>
<evidence type="ECO:0000313" key="6">
    <source>
        <dbReference type="Proteomes" id="UP000031057"/>
    </source>
</evidence>
<feature type="domain" description="Leucine-binding protein" evidence="4">
    <location>
        <begin position="64"/>
        <end position="320"/>
    </location>
</feature>
<keyword evidence="3" id="KW-0813">Transport</keyword>
<dbReference type="InterPro" id="IPR028082">
    <property type="entry name" value="Peripla_BP_I"/>
</dbReference>
<keyword evidence="2" id="KW-0732">Signal</keyword>
<dbReference type="PANTHER" id="PTHR30483:SF6">
    <property type="entry name" value="PERIPLASMIC BINDING PROTEIN OF ABC TRANSPORTER FOR NATURAL AMINO ACIDS"/>
    <property type="match status" value="1"/>
</dbReference>
<dbReference type="EMBL" id="JTDI01000003">
    <property type="protein sequence ID" value="KHK91207.1"/>
    <property type="molecule type" value="Genomic_DNA"/>
</dbReference>
<dbReference type="Pfam" id="PF13458">
    <property type="entry name" value="Peripla_BP_6"/>
    <property type="match status" value="1"/>
</dbReference>
<dbReference type="GO" id="GO:0006865">
    <property type="term" value="P:amino acid transport"/>
    <property type="evidence" value="ECO:0007669"/>
    <property type="project" value="UniProtKB-KW"/>
</dbReference>